<dbReference type="AlphaFoldDB" id="A0A078G794"/>
<organism evidence="1 2">
    <name type="scientific">Brassica napus</name>
    <name type="common">Rape</name>
    <dbReference type="NCBI Taxonomy" id="3708"/>
    <lineage>
        <taxon>Eukaryota</taxon>
        <taxon>Viridiplantae</taxon>
        <taxon>Streptophyta</taxon>
        <taxon>Embryophyta</taxon>
        <taxon>Tracheophyta</taxon>
        <taxon>Spermatophyta</taxon>
        <taxon>Magnoliopsida</taxon>
        <taxon>eudicotyledons</taxon>
        <taxon>Gunneridae</taxon>
        <taxon>Pentapetalae</taxon>
        <taxon>rosids</taxon>
        <taxon>malvids</taxon>
        <taxon>Brassicales</taxon>
        <taxon>Brassicaceae</taxon>
        <taxon>Brassiceae</taxon>
        <taxon>Brassica</taxon>
    </lineage>
</organism>
<gene>
    <name evidence="1" type="primary">BnaC03g29530D</name>
    <name evidence="1" type="ORF">GSBRNA2T00015594001</name>
</gene>
<dbReference type="PaxDb" id="3708-A0A078G794"/>
<evidence type="ECO:0000313" key="2">
    <source>
        <dbReference type="Proteomes" id="UP000028999"/>
    </source>
</evidence>
<evidence type="ECO:0000313" key="1">
    <source>
        <dbReference type="EMBL" id="CDY21269.1"/>
    </source>
</evidence>
<reference evidence="1 2" key="1">
    <citation type="journal article" date="2014" name="Science">
        <title>Plant genetics. Early allopolyploid evolution in the post-Neolithic Brassica napus oilseed genome.</title>
        <authorList>
            <person name="Chalhoub B."/>
            <person name="Denoeud F."/>
            <person name="Liu S."/>
            <person name="Parkin I.A."/>
            <person name="Tang H."/>
            <person name="Wang X."/>
            <person name="Chiquet J."/>
            <person name="Belcram H."/>
            <person name="Tong C."/>
            <person name="Samans B."/>
            <person name="Correa M."/>
            <person name="Da Silva C."/>
            <person name="Just J."/>
            <person name="Falentin C."/>
            <person name="Koh C.S."/>
            <person name="Le Clainche I."/>
            <person name="Bernard M."/>
            <person name="Bento P."/>
            <person name="Noel B."/>
            <person name="Labadie K."/>
            <person name="Alberti A."/>
            <person name="Charles M."/>
            <person name="Arnaud D."/>
            <person name="Guo H."/>
            <person name="Daviaud C."/>
            <person name="Alamery S."/>
            <person name="Jabbari K."/>
            <person name="Zhao M."/>
            <person name="Edger P.P."/>
            <person name="Chelaifa H."/>
            <person name="Tack D."/>
            <person name="Lassalle G."/>
            <person name="Mestiri I."/>
            <person name="Schnel N."/>
            <person name="Le Paslier M.C."/>
            <person name="Fan G."/>
            <person name="Renault V."/>
            <person name="Bayer P.E."/>
            <person name="Golicz A.A."/>
            <person name="Manoli S."/>
            <person name="Lee T.H."/>
            <person name="Thi V.H."/>
            <person name="Chalabi S."/>
            <person name="Hu Q."/>
            <person name="Fan C."/>
            <person name="Tollenaere R."/>
            <person name="Lu Y."/>
            <person name="Battail C."/>
            <person name="Shen J."/>
            <person name="Sidebottom C.H."/>
            <person name="Wang X."/>
            <person name="Canaguier A."/>
            <person name="Chauveau A."/>
            <person name="Berard A."/>
            <person name="Deniot G."/>
            <person name="Guan M."/>
            <person name="Liu Z."/>
            <person name="Sun F."/>
            <person name="Lim Y.P."/>
            <person name="Lyons E."/>
            <person name="Town C.D."/>
            <person name="Bancroft I."/>
            <person name="Wang X."/>
            <person name="Meng J."/>
            <person name="Ma J."/>
            <person name="Pires J.C."/>
            <person name="King G.J."/>
            <person name="Brunel D."/>
            <person name="Delourme R."/>
            <person name="Renard M."/>
            <person name="Aury J.M."/>
            <person name="Adams K.L."/>
            <person name="Batley J."/>
            <person name="Snowdon R.J."/>
            <person name="Tost J."/>
            <person name="Edwards D."/>
            <person name="Zhou Y."/>
            <person name="Hua W."/>
            <person name="Sharpe A.G."/>
            <person name="Paterson A.H."/>
            <person name="Guan C."/>
            <person name="Wincker P."/>
        </authorList>
    </citation>
    <scope>NUCLEOTIDE SEQUENCE [LARGE SCALE GENOMIC DNA]</scope>
    <source>
        <strain evidence="2">cv. Darmor-bzh</strain>
    </source>
</reference>
<dbReference type="Gramene" id="CDY21269">
    <property type="protein sequence ID" value="CDY21269"/>
    <property type="gene ID" value="GSBRNA2T00015594001"/>
</dbReference>
<keyword evidence="2" id="KW-1185">Reference proteome</keyword>
<dbReference type="Proteomes" id="UP000028999">
    <property type="component" value="Unassembled WGS sequence"/>
</dbReference>
<dbReference type="EMBL" id="LK032119">
    <property type="protein sequence ID" value="CDY21269.1"/>
    <property type="molecule type" value="Genomic_DNA"/>
</dbReference>
<name>A0A078G794_BRANA</name>
<protein>
    <submittedName>
        <fullName evidence="1">BnaC03g29530D protein</fullName>
    </submittedName>
</protein>
<sequence length="36" mass="4283">MIYILYFEMEVGLGILVSYIAKKKSLHFILIETHLR</sequence>
<accession>A0A078G794</accession>
<proteinExistence type="predicted"/>